<dbReference type="EMBL" id="JABSTR010000004">
    <property type="protein sequence ID" value="KAH9368850.1"/>
    <property type="molecule type" value="Genomic_DNA"/>
</dbReference>
<comment type="caution">
    <text evidence="1">The sequence shown here is derived from an EMBL/GenBank/DDBJ whole genome shotgun (WGS) entry which is preliminary data.</text>
</comment>
<dbReference type="VEuPathDB" id="VectorBase:HLOH_058195"/>
<sequence length="79" mass="8316">MFLLTHKFNSDPIESLFGTLRMSAGSNDVLGVRAALPGLHKMLKAEIAASNALSNVTHAQETAAVMSQLPPSESPTPPT</sequence>
<dbReference type="OrthoDB" id="6381099at2759"/>
<accession>A0A9J6G014</accession>
<organism evidence="1 2">
    <name type="scientific">Haemaphysalis longicornis</name>
    <name type="common">Bush tick</name>
    <dbReference type="NCBI Taxonomy" id="44386"/>
    <lineage>
        <taxon>Eukaryota</taxon>
        <taxon>Metazoa</taxon>
        <taxon>Ecdysozoa</taxon>
        <taxon>Arthropoda</taxon>
        <taxon>Chelicerata</taxon>
        <taxon>Arachnida</taxon>
        <taxon>Acari</taxon>
        <taxon>Parasitiformes</taxon>
        <taxon>Ixodida</taxon>
        <taxon>Ixodoidea</taxon>
        <taxon>Ixodidae</taxon>
        <taxon>Haemaphysalinae</taxon>
        <taxon>Haemaphysalis</taxon>
    </lineage>
</organism>
<protein>
    <submittedName>
        <fullName evidence="1">Uncharacterized protein</fullName>
    </submittedName>
</protein>
<reference evidence="1 2" key="1">
    <citation type="journal article" date="2020" name="Cell">
        <title>Large-Scale Comparative Analyses of Tick Genomes Elucidate Their Genetic Diversity and Vector Capacities.</title>
        <authorList>
            <consortium name="Tick Genome and Microbiome Consortium (TIGMIC)"/>
            <person name="Jia N."/>
            <person name="Wang J."/>
            <person name="Shi W."/>
            <person name="Du L."/>
            <person name="Sun Y."/>
            <person name="Zhan W."/>
            <person name="Jiang J.F."/>
            <person name="Wang Q."/>
            <person name="Zhang B."/>
            <person name="Ji P."/>
            <person name="Bell-Sakyi L."/>
            <person name="Cui X.M."/>
            <person name="Yuan T.T."/>
            <person name="Jiang B.G."/>
            <person name="Yang W.F."/>
            <person name="Lam T.T."/>
            <person name="Chang Q.C."/>
            <person name="Ding S.J."/>
            <person name="Wang X.J."/>
            <person name="Zhu J.G."/>
            <person name="Ruan X.D."/>
            <person name="Zhao L."/>
            <person name="Wei J.T."/>
            <person name="Ye R.Z."/>
            <person name="Que T.C."/>
            <person name="Du C.H."/>
            <person name="Zhou Y.H."/>
            <person name="Cheng J.X."/>
            <person name="Dai P.F."/>
            <person name="Guo W.B."/>
            <person name="Han X.H."/>
            <person name="Huang E.J."/>
            <person name="Li L.F."/>
            <person name="Wei W."/>
            <person name="Gao Y.C."/>
            <person name="Liu J.Z."/>
            <person name="Shao H.Z."/>
            <person name="Wang X."/>
            <person name="Wang C.C."/>
            <person name="Yang T.C."/>
            <person name="Huo Q.B."/>
            <person name="Li W."/>
            <person name="Chen H.Y."/>
            <person name="Chen S.E."/>
            <person name="Zhou L.G."/>
            <person name="Ni X.B."/>
            <person name="Tian J.H."/>
            <person name="Sheng Y."/>
            <person name="Liu T."/>
            <person name="Pan Y.S."/>
            <person name="Xia L.Y."/>
            <person name="Li J."/>
            <person name="Zhao F."/>
            <person name="Cao W.C."/>
        </authorList>
    </citation>
    <scope>NUCLEOTIDE SEQUENCE [LARGE SCALE GENOMIC DNA]</scope>
    <source>
        <strain evidence="1">HaeL-2018</strain>
    </source>
</reference>
<evidence type="ECO:0000313" key="2">
    <source>
        <dbReference type="Proteomes" id="UP000821853"/>
    </source>
</evidence>
<dbReference type="AlphaFoldDB" id="A0A9J6G014"/>
<gene>
    <name evidence="1" type="ORF">HPB48_004349</name>
</gene>
<proteinExistence type="predicted"/>
<dbReference type="Proteomes" id="UP000821853">
    <property type="component" value="Chromosome 2"/>
</dbReference>
<evidence type="ECO:0000313" key="1">
    <source>
        <dbReference type="EMBL" id="KAH9368850.1"/>
    </source>
</evidence>
<keyword evidence="2" id="KW-1185">Reference proteome</keyword>
<name>A0A9J6G014_HAELO</name>